<protein>
    <submittedName>
        <fullName evidence="3">Universal stress protein family</fullName>
    </submittedName>
</protein>
<evidence type="ECO:0000259" key="2">
    <source>
        <dbReference type="Pfam" id="PF00582"/>
    </source>
</evidence>
<evidence type="ECO:0000256" key="1">
    <source>
        <dbReference type="ARBA" id="ARBA00008791"/>
    </source>
</evidence>
<name>A0A6J4R9M9_9ACTN</name>
<sequence length="168" mass="18067">MNVFPTRILLASDGSESAAHATEVVVELSKKTNSELHVLYVGEYSTAPFVPQAADPAWVVQENLAPLEEQRQQFEQVARQTLDAEVQQVREVGGTVTQAHLRIGTPAAEIVKLAEELEVGLIVVGSRGLGGIRRTLIGSVADSVVRHAHCLVLVVRKEEEPAQVASGT</sequence>
<dbReference type="Gene3D" id="3.40.50.620">
    <property type="entry name" value="HUPs"/>
    <property type="match status" value="1"/>
</dbReference>
<dbReference type="AlphaFoldDB" id="A0A6J4R9M9"/>
<proteinExistence type="inferred from homology"/>
<dbReference type="EMBL" id="CADCVE010000085">
    <property type="protein sequence ID" value="CAA9461412.1"/>
    <property type="molecule type" value="Genomic_DNA"/>
</dbReference>
<dbReference type="InterPro" id="IPR006015">
    <property type="entry name" value="Universal_stress_UspA"/>
</dbReference>
<organism evidence="3">
    <name type="scientific">uncultured Rubrobacteraceae bacterium</name>
    <dbReference type="NCBI Taxonomy" id="349277"/>
    <lineage>
        <taxon>Bacteria</taxon>
        <taxon>Bacillati</taxon>
        <taxon>Actinomycetota</taxon>
        <taxon>Rubrobacteria</taxon>
        <taxon>Rubrobacterales</taxon>
        <taxon>Rubrobacteraceae</taxon>
        <taxon>environmental samples</taxon>
    </lineage>
</organism>
<gene>
    <name evidence="3" type="ORF">AVDCRST_MAG28-3337</name>
</gene>
<comment type="similarity">
    <text evidence="1">Belongs to the universal stress protein A family.</text>
</comment>
<feature type="domain" description="UspA" evidence="2">
    <location>
        <begin position="7"/>
        <end position="156"/>
    </location>
</feature>
<dbReference type="InterPro" id="IPR014729">
    <property type="entry name" value="Rossmann-like_a/b/a_fold"/>
</dbReference>
<dbReference type="CDD" id="cd00293">
    <property type="entry name" value="USP-like"/>
    <property type="match status" value="1"/>
</dbReference>
<accession>A0A6J4R9M9</accession>
<dbReference type="InterPro" id="IPR006016">
    <property type="entry name" value="UspA"/>
</dbReference>
<dbReference type="SUPFAM" id="SSF52402">
    <property type="entry name" value="Adenine nucleotide alpha hydrolases-like"/>
    <property type="match status" value="1"/>
</dbReference>
<dbReference type="PANTHER" id="PTHR46268">
    <property type="entry name" value="STRESS RESPONSE PROTEIN NHAX"/>
    <property type="match status" value="1"/>
</dbReference>
<reference evidence="3" key="1">
    <citation type="submission" date="2020-02" db="EMBL/GenBank/DDBJ databases">
        <authorList>
            <person name="Meier V. D."/>
        </authorList>
    </citation>
    <scope>NUCLEOTIDE SEQUENCE</scope>
    <source>
        <strain evidence="3">AVDCRST_MAG28</strain>
    </source>
</reference>
<evidence type="ECO:0000313" key="3">
    <source>
        <dbReference type="EMBL" id="CAA9461412.1"/>
    </source>
</evidence>
<dbReference type="Pfam" id="PF00582">
    <property type="entry name" value="Usp"/>
    <property type="match status" value="1"/>
</dbReference>
<dbReference type="PANTHER" id="PTHR46268:SF6">
    <property type="entry name" value="UNIVERSAL STRESS PROTEIN UP12"/>
    <property type="match status" value="1"/>
</dbReference>
<dbReference type="PRINTS" id="PR01438">
    <property type="entry name" value="UNVRSLSTRESS"/>
</dbReference>